<proteinExistence type="inferred from homology"/>
<evidence type="ECO:0000256" key="3">
    <source>
        <dbReference type="ARBA" id="ARBA00013109"/>
    </source>
</evidence>
<dbReference type="InterPro" id="IPR039793">
    <property type="entry name" value="UROS/Hem4"/>
</dbReference>
<evidence type="ECO:0000256" key="2">
    <source>
        <dbReference type="ARBA" id="ARBA00008133"/>
    </source>
</evidence>
<dbReference type="InterPro" id="IPR036108">
    <property type="entry name" value="4pyrrol_syn_uPrphyn_synt_sf"/>
</dbReference>
<keyword evidence="5 9" id="KW-0627">Porphyrin biosynthesis</keyword>
<name>A0AA96VS51_9STRE</name>
<gene>
    <name evidence="11" type="ORF">PW252_06660</name>
</gene>
<evidence type="ECO:0000256" key="6">
    <source>
        <dbReference type="ARBA" id="ARBA00037589"/>
    </source>
</evidence>
<evidence type="ECO:0000259" key="10">
    <source>
        <dbReference type="Pfam" id="PF02602"/>
    </source>
</evidence>
<feature type="domain" description="Tetrapyrrole biosynthesis uroporphyrinogen III synthase" evidence="10">
    <location>
        <begin position="16"/>
        <end position="228"/>
    </location>
</feature>
<dbReference type="RefSeq" id="WP_248050879.1">
    <property type="nucleotide sequence ID" value="NZ_CP118735.1"/>
</dbReference>
<evidence type="ECO:0000256" key="8">
    <source>
        <dbReference type="ARBA" id="ARBA00048617"/>
    </source>
</evidence>
<dbReference type="PANTHER" id="PTHR38042:SF1">
    <property type="entry name" value="UROPORPHYRINOGEN-III SYNTHASE, CHLOROPLASTIC"/>
    <property type="match status" value="1"/>
</dbReference>
<evidence type="ECO:0000313" key="11">
    <source>
        <dbReference type="EMBL" id="WNY50264.1"/>
    </source>
</evidence>
<dbReference type="KEGG" id="sins:PW252_06660"/>
<comment type="function">
    <text evidence="6 9">Catalyzes cyclization of the linear tetrapyrrole, hydroxymethylbilane, to the macrocyclic uroporphyrinogen III.</text>
</comment>
<dbReference type="Gene3D" id="3.40.50.10090">
    <property type="match status" value="2"/>
</dbReference>
<evidence type="ECO:0000256" key="5">
    <source>
        <dbReference type="ARBA" id="ARBA00023244"/>
    </source>
</evidence>
<evidence type="ECO:0000256" key="7">
    <source>
        <dbReference type="ARBA" id="ARBA00040167"/>
    </source>
</evidence>
<sequence>MTATIVVTRDGAIDVDLQAVLENAGFQLVIVPLIAFQAHPLPQQVQQELEKADWLFCTSATAFEYFLPYLPTSLQIASIGEQTSRSIREAGRSVTFESTSQYGKDFVEEWLALGLERQTILLPQSHLANPRIAERLRQEGHSVLAWEMYDTVAHQAGQAQLATYLNIDRVIWTFASPSAWHSFTEVVKSLPTSHKIAVIGRTTAQAVMDSGYEVDLMPDRPSITAMLETIMDKEKRYGIF</sequence>
<dbReference type="GO" id="GO:0006780">
    <property type="term" value="P:uroporphyrinogen III biosynthetic process"/>
    <property type="evidence" value="ECO:0007669"/>
    <property type="project" value="UniProtKB-UniRule"/>
</dbReference>
<dbReference type="SUPFAM" id="SSF69618">
    <property type="entry name" value="HemD-like"/>
    <property type="match status" value="1"/>
</dbReference>
<dbReference type="Pfam" id="PF02602">
    <property type="entry name" value="HEM4"/>
    <property type="match status" value="1"/>
</dbReference>
<dbReference type="PANTHER" id="PTHR38042">
    <property type="entry name" value="UROPORPHYRINOGEN-III SYNTHASE, CHLOROPLASTIC"/>
    <property type="match status" value="1"/>
</dbReference>
<evidence type="ECO:0000256" key="1">
    <source>
        <dbReference type="ARBA" id="ARBA00004772"/>
    </source>
</evidence>
<comment type="catalytic activity">
    <reaction evidence="8 9">
        <text>hydroxymethylbilane = uroporphyrinogen III + H2O</text>
        <dbReference type="Rhea" id="RHEA:18965"/>
        <dbReference type="ChEBI" id="CHEBI:15377"/>
        <dbReference type="ChEBI" id="CHEBI:57308"/>
        <dbReference type="ChEBI" id="CHEBI:57845"/>
        <dbReference type="EC" id="4.2.1.75"/>
    </reaction>
</comment>
<evidence type="ECO:0000256" key="4">
    <source>
        <dbReference type="ARBA" id="ARBA00023239"/>
    </source>
</evidence>
<protein>
    <recommendedName>
        <fullName evidence="7 9">Uroporphyrinogen-III synthase</fullName>
        <ecNumber evidence="3 9">4.2.1.75</ecNumber>
    </recommendedName>
</protein>
<reference evidence="11" key="1">
    <citation type="submission" date="2023-02" db="EMBL/GenBank/DDBJ databases">
        <title>Streptococcus sp. Genome Sequencing and Assembly.</title>
        <authorList>
            <person name="Shore S.M."/>
            <person name="Nicholson T.L."/>
        </authorList>
    </citation>
    <scope>NUCLEOTIDE SEQUENCE</scope>
    <source>
        <strain evidence="11">29887</strain>
    </source>
</reference>
<dbReference type="InterPro" id="IPR003754">
    <property type="entry name" value="4pyrrol_synth_uPrphyn_synth"/>
</dbReference>
<dbReference type="GO" id="GO:0006782">
    <property type="term" value="P:protoporphyrinogen IX biosynthetic process"/>
    <property type="evidence" value="ECO:0007669"/>
    <property type="project" value="UniProtKB-UniRule"/>
</dbReference>
<keyword evidence="4 9" id="KW-0456">Lyase</keyword>
<comment type="similarity">
    <text evidence="2 9">Belongs to the uroporphyrinogen-III synthase family.</text>
</comment>
<comment type="pathway">
    <text evidence="1 9">Porphyrin-containing compound metabolism; protoporphyrin-IX biosynthesis; coproporphyrinogen-III from 5-aminolevulinate: step 3/4.</text>
</comment>
<dbReference type="CDD" id="cd06578">
    <property type="entry name" value="HemD"/>
    <property type="match status" value="1"/>
</dbReference>
<dbReference type="AlphaFoldDB" id="A0AA96VS51"/>
<dbReference type="GO" id="GO:0004852">
    <property type="term" value="F:uroporphyrinogen-III synthase activity"/>
    <property type="evidence" value="ECO:0007669"/>
    <property type="project" value="UniProtKB-UniRule"/>
</dbReference>
<dbReference type="EMBL" id="CP118735">
    <property type="protein sequence ID" value="WNY50264.1"/>
    <property type="molecule type" value="Genomic_DNA"/>
</dbReference>
<evidence type="ECO:0000256" key="9">
    <source>
        <dbReference type="RuleBase" id="RU366031"/>
    </source>
</evidence>
<organism evidence="11">
    <name type="scientific">Streptococcus iners</name>
    <dbReference type="NCBI Taxonomy" id="3028084"/>
    <lineage>
        <taxon>Bacteria</taxon>
        <taxon>Bacillati</taxon>
        <taxon>Bacillota</taxon>
        <taxon>Bacilli</taxon>
        <taxon>Lactobacillales</taxon>
        <taxon>Streptococcaceae</taxon>
        <taxon>Streptococcus</taxon>
    </lineage>
</organism>
<accession>A0AA96VS51</accession>
<dbReference type="EC" id="4.2.1.75" evidence="3 9"/>